<dbReference type="InterPro" id="IPR024991">
    <property type="entry name" value="RING-H2_APC11"/>
</dbReference>
<dbReference type="InterPro" id="IPR001841">
    <property type="entry name" value="Znf_RING"/>
</dbReference>
<dbReference type="GO" id="GO:0005680">
    <property type="term" value="C:anaphase-promoting complex"/>
    <property type="evidence" value="ECO:0007669"/>
    <property type="project" value="InterPro"/>
</dbReference>
<keyword evidence="6" id="KW-0833">Ubl conjugation pathway</keyword>
<name>K0KVR8_WICCF</name>
<dbReference type="STRING" id="1206466.K0KVR8"/>
<dbReference type="eggNOG" id="KOG1493">
    <property type="taxonomic scope" value="Eukaryota"/>
</dbReference>
<dbReference type="GO" id="GO:0097602">
    <property type="term" value="F:cullin family protein binding"/>
    <property type="evidence" value="ECO:0007669"/>
    <property type="project" value="InterPro"/>
</dbReference>
<dbReference type="PANTHER" id="PTHR11210">
    <property type="entry name" value="RING BOX"/>
    <property type="match status" value="1"/>
</dbReference>
<gene>
    <name evidence="11" type="ORF">BN7_5167</name>
</gene>
<evidence type="ECO:0000313" key="11">
    <source>
        <dbReference type="EMBL" id="CCH45584.1"/>
    </source>
</evidence>
<keyword evidence="3" id="KW-0479">Metal-binding</keyword>
<dbReference type="HOGENOM" id="CLU_115512_0_1_1"/>
<dbReference type="InterPro" id="IPR051031">
    <property type="entry name" value="RING-box_E3_Ubiquitin_Ligase"/>
</dbReference>
<keyword evidence="2" id="KW-0132">Cell division</keyword>
<evidence type="ECO:0000256" key="3">
    <source>
        <dbReference type="ARBA" id="ARBA00022723"/>
    </source>
</evidence>
<evidence type="ECO:0000259" key="10">
    <source>
        <dbReference type="PROSITE" id="PS50089"/>
    </source>
</evidence>
<sequence length="106" mass="11970">MLVDILEWNGVATWSWDVPSEEVCGICRVSFDATCSNCKIPGDQCPLVVGECTHRFHMHCIVKWLEIETSKNLCPMCRRSFKAVHGEKQLGGSQVLSYIESFNFEG</sequence>
<evidence type="ECO:0000256" key="6">
    <source>
        <dbReference type="ARBA" id="ARBA00022786"/>
    </source>
</evidence>
<evidence type="ECO:0000256" key="8">
    <source>
        <dbReference type="ARBA" id="ARBA00023306"/>
    </source>
</evidence>
<evidence type="ECO:0000256" key="4">
    <source>
        <dbReference type="ARBA" id="ARBA00022771"/>
    </source>
</evidence>
<keyword evidence="4 9" id="KW-0863">Zinc-finger</keyword>
<dbReference type="Proteomes" id="UP000009328">
    <property type="component" value="Unassembled WGS sequence"/>
</dbReference>
<dbReference type="GO" id="GO:0061630">
    <property type="term" value="F:ubiquitin protein ligase activity"/>
    <property type="evidence" value="ECO:0007669"/>
    <property type="project" value="InterPro"/>
</dbReference>
<evidence type="ECO:0000256" key="2">
    <source>
        <dbReference type="ARBA" id="ARBA00022618"/>
    </source>
</evidence>
<dbReference type="EMBL" id="CAIF01000201">
    <property type="protein sequence ID" value="CCH45584.1"/>
    <property type="molecule type" value="Genomic_DNA"/>
</dbReference>
<evidence type="ECO:0000256" key="5">
    <source>
        <dbReference type="ARBA" id="ARBA00022776"/>
    </source>
</evidence>
<organism evidence="11 12">
    <name type="scientific">Wickerhamomyces ciferrii (strain ATCC 14091 / BCRC 22168 / CBS 111 / JCM 3599 / NBRC 0793 / NRRL Y-1031 F-60-10)</name>
    <name type="common">Yeast</name>
    <name type="synonym">Pichia ciferrii</name>
    <dbReference type="NCBI Taxonomy" id="1206466"/>
    <lineage>
        <taxon>Eukaryota</taxon>
        <taxon>Fungi</taxon>
        <taxon>Dikarya</taxon>
        <taxon>Ascomycota</taxon>
        <taxon>Saccharomycotina</taxon>
        <taxon>Saccharomycetes</taxon>
        <taxon>Phaffomycetales</taxon>
        <taxon>Wickerhamomycetaceae</taxon>
        <taxon>Wickerhamomyces</taxon>
    </lineage>
</organism>
<dbReference type="SUPFAM" id="SSF57850">
    <property type="entry name" value="RING/U-box"/>
    <property type="match status" value="1"/>
</dbReference>
<keyword evidence="12" id="KW-1185">Reference proteome</keyword>
<comment type="caution">
    <text evidence="11">The sequence shown here is derived from an EMBL/GenBank/DDBJ whole genome shotgun (WGS) entry which is preliminary data.</text>
</comment>
<dbReference type="AlphaFoldDB" id="K0KVR8"/>
<evidence type="ECO:0000256" key="7">
    <source>
        <dbReference type="ARBA" id="ARBA00022833"/>
    </source>
</evidence>
<dbReference type="PROSITE" id="PS50089">
    <property type="entry name" value="ZF_RING_2"/>
    <property type="match status" value="1"/>
</dbReference>
<dbReference type="FunCoup" id="K0KVR8">
    <property type="interactions" value="295"/>
</dbReference>
<keyword evidence="5" id="KW-0498">Mitosis</keyword>
<dbReference type="CDD" id="cd16456">
    <property type="entry name" value="RING-H2_APC11"/>
    <property type="match status" value="1"/>
</dbReference>
<evidence type="ECO:0000256" key="1">
    <source>
        <dbReference type="ARBA" id="ARBA00013928"/>
    </source>
</evidence>
<dbReference type="GO" id="GO:0031145">
    <property type="term" value="P:anaphase-promoting complex-dependent catabolic process"/>
    <property type="evidence" value="ECO:0007669"/>
    <property type="project" value="InterPro"/>
</dbReference>
<reference evidence="11 12" key="1">
    <citation type="journal article" date="2012" name="Eukaryot. Cell">
        <title>Draft genome sequence of Wickerhamomyces ciferrii NRRL Y-1031 F-60-10.</title>
        <authorList>
            <person name="Schneider J."/>
            <person name="Andrea H."/>
            <person name="Blom J."/>
            <person name="Jaenicke S."/>
            <person name="Ruckert C."/>
            <person name="Schorsch C."/>
            <person name="Szczepanowski R."/>
            <person name="Farwick M."/>
            <person name="Goesmann A."/>
            <person name="Puhler A."/>
            <person name="Schaffer S."/>
            <person name="Tauch A."/>
            <person name="Kohler T."/>
            <person name="Brinkrolf K."/>
        </authorList>
    </citation>
    <scope>NUCLEOTIDE SEQUENCE [LARGE SCALE GENOMIC DNA]</scope>
    <source>
        <strain evidence="12">ATCC 14091 / BCRC 22168 / CBS 111 / JCM 3599 / NBRC 0793 / NRRL Y-1031 F-60-10</strain>
    </source>
</reference>
<feature type="domain" description="RING-type" evidence="10">
    <location>
        <begin position="35"/>
        <end position="78"/>
    </location>
</feature>
<keyword evidence="7" id="KW-0862">Zinc</keyword>
<dbReference type="InterPro" id="IPR013083">
    <property type="entry name" value="Znf_RING/FYVE/PHD"/>
</dbReference>
<evidence type="ECO:0000313" key="12">
    <source>
        <dbReference type="Proteomes" id="UP000009328"/>
    </source>
</evidence>
<dbReference type="Gene3D" id="3.30.40.10">
    <property type="entry name" value="Zinc/RING finger domain, C3HC4 (zinc finger)"/>
    <property type="match status" value="1"/>
</dbReference>
<keyword evidence="8" id="KW-0131">Cell cycle</keyword>
<accession>K0KVR8</accession>
<dbReference type="GO" id="GO:0051301">
    <property type="term" value="P:cell division"/>
    <property type="evidence" value="ECO:0007669"/>
    <property type="project" value="UniProtKB-KW"/>
</dbReference>
<dbReference type="Pfam" id="PF12861">
    <property type="entry name" value="zf-ANAPC11"/>
    <property type="match status" value="1"/>
</dbReference>
<evidence type="ECO:0000256" key="9">
    <source>
        <dbReference type="PROSITE-ProRule" id="PRU00175"/>
    </source>
</evidence>
<dbReference type="GO" id="GO:0008270">
    <property type="term" value="F:zinc ion binding"/>
    <property type="evidence" value="ECO:0007669"/>
    <property type="project" value="UniProtKB-KW"/>
</dbReference>
<dbReference type="InParanoid" id="K0KVR8"/>
<proteinExistence type="predicted"/>
<protein>
    <recommendedName>
        <fullName evidence="1">Anaphase-promoting complex subunit 11</fullName>
    </recommendedName>
</protein>